<dbReference type="InterPro" id="IPR008044">
    <property type="entry name" value="Phage_lysin"/>
</dbReference>
<comment type="caution">
    <text evidence="2">The sequence shown here is derived from an EMBL/GenBank/DDBJ whole genome shotgun (WGS) entry which is preliminary data.</text>
</comment>
<protein>
    <recommendedName>
        <fullName evidence="1">Bacteriophage lysin domain-containing protein</fullName>
    </recommendedName>
</protein>
<organism evidence="2 3">
    <name type="scientific">Enterococcus avium</name>
    <name type="common">Streptococcus avium</name>
    <dbReference type="NCBI Taxonomy" id="33945"/>
    <lineage>
        <taxon>Bacteria</taxon>
        <taxon>Bacillati</taxon>
        <taxon>Bacillota</taxon>
        <taxon>Bacilli</taxon>
        <taxon>Lactobacillales</taxon>
        <taxon>Enterococcaceae</taxon>
        <taxon>Enterococcus</taxon>
    </lineage>
</organism>
<accession>A0A437UII6</accession>
<evidence type="ECO:0000259" key="1">
    <source>
        <dbReference type="Pfam" id="PF05382"/>
    </source>
</evidence>
<dbReference type="Pfam" id="PF05382">
    <property type="entry name" value="Amidase_5"/>
    <property type="match status" value="1"/>
</dbReference>
<dbReference type="EMBL" id="RYZS01000001">
    <property type="protein sequence ID" value="RVU93443.1"/>
    <property type="molecule type" value="Genomic_DNA"/>
</dbReference>
<dbReference type="AlphaFoldDB" id="A0A437UII6"/>
<dbReference type="Proteomes" id="UP000288388">
    <property type="component" value="Unassembled WGS sequence"/>
</dbReference>
<dbReference type="SUPFAM" id="SSF54001">
    <property type="entry name" value="Cysteine proteinases"/>
    <property type="match status" value="1"/>
</dbReference>
<evidence type="ECO:0000313" key="2">
    <source>
        <dbReference type="EMBL" id="RVU93443.1"/>
    </source>
</evidence>
<reference evidence="2 3" key="1">
    <citation type="submission" date="2018-12" db="EMBL/GenBank/DDBJ databases">
        <title>A novel vanA-carrying plasmid in a clinical isolate of Enterococcus avium.</title>
        <authorList>
            <person name="Bernasconi O.J."/>
            <person name="Luzzaro F."/>
            <person name="Endimiani A."/>
        </authorList>
    </citation>
    <scope>NUCLEOTIDE SEQUENCE [LARGE SCALE GENOMIC DNA]</scope>
    <source>
        <strain evidence="2 3">LC0559/18</strain>
    </source>
</reference>
<evidence type="ECO:0000313" key="3">
    <source>
        <dbReference type="Proteomes" id="UP000288388"/>
    </source>
</evidence>
<dbReference type="Gene3D" id="3.90.1720.10">
    <property type="entry name" value="endopeptidase domain like (from Nostoc punctiforme)"/>
    <property type="match status" value="1"/>
</dbReference>
<feature type="domain" description="Bacteriophage lysin" evidence="1">
    <location>
        <begin position="14"/>
        <end position="150"/>
    </location>
</feature>
<dbReference type="InterPro" id="IPR038765">
    <property type="entry name" value="Papain-like_cys_pep_sf"/>
</dbReference>
<gene>
    <name evidence="2" type="ORF">EK398_00410</name>
</gene>
<name>A0A437UII6_ENTAV</name>
<proteinExistence type="predicted"/>
<sequence length="274" mass="29626">MFDRKKVNALPTAETALQYGLNLQGKICYSMSNRLSTRSMDCSSFVFRALIAADFLPNGAYIGNTETLFNLKGTLLEEISRSQVRRGDLWIAGHQGASLGSAGHTGFFLGDINGNALHCTYSKGCQNIAVTKAIGWMGDYSGLPVRYFRLKNTSVSGPHENIGQQRMLAIDGSWGPATTRRLQEVLNCSIKDGIISGQIRNRANQSIPSVQFGLGGSNIIRALQSTLKVALDGNFGPATCLALQQKMGTIQDGIISSESDCVKAMQRRLNDGVI</sequence>